<proteinExistence type="predicted"/>
<name>A0ABT2QYT7_9GAMM</name>
<protein>
    <submittedName>
        <fullName evidence="1">Uncharacterized protein</fullName>
    </submittedName>
</protein>
<reference evidence="1" key="1">
    <citation type="submission" date="2012-09" db="EMBL/GenBank/DDBJ databases">
        <title>Genome Sequence of alkane-degrading Bacterium Alcanivorax balearicus MACL04.</title>
        <authorList>
            <person name="Lai Q."/>
            <person name="Shao Z."/>
        </authorList>
    </citation>
    <scope>NUCLEOTIDE SEQUENCE</scope>
    <source>
        <strain evidence="1">MACL04</strain>
    </source>
</reference>
<gene>
    <name evidence="1" type="ORF">MA04_01979</name>
</gene>
<evidence type="ECO:0000313" key="2">
    <source>
        <dbReference type="Proteomes" id="UP001064106"/>
    </source>
</evidence>
<accession>A0ABT2QYT7</accession>
<sequence length="51" mass="5843">MWKVQTTDLFDQWFKGRGDSDRVNIIAAMLVLEQKGPYLPRPYADTVKEGG</sequence>
<dbReference type="EMBL" id="ARXS01000010">
    <property type="protein sequence ID" value="MCU5782679.1"/>
    <property type="molecule type" value="Genomic_DNA"/>
</dbReference>
<organism evidence="1 2">
    <name type="scientific">Alloalcanivorax balearicus MACL04</name>
    <dbReference type="NCBI Taxonomy" id="1177182"/>
    <lineage>
        <taxon>Bacteria</taxon>
        <taxon>Pseudomonadati</taxon>
        <taxon>Pseudomonadota</taxon>
        <taxon>Gammaproteobacteria</taxon>
        <taxon>Oceanospirillales</taxon>
        <taxon>Alcanivoracaceae</taxon>
        <taxon>Alloalcanivorax</taxon>
    </lineage>
</organism>
<keyword evidence="2" id="KW-1185">Reference proteome</keyword>
<dbReference type="Proteomes" id="UP001064106">
    <property type="component" value="Unassembled WGS sequence"/>
</dbReference>
<comment type="caution">
    <text evidence="1">The sequence shown here is derived from an EMBL/GenBank/DDBJ whole genome shotgun (WGS) entry which is preliminary data.</text>
</comment>
<evidence type="ECO:0000313" key="1">
    <source>
        <dbReference type="EMBL" id="MCU5782679.1"/>
    </source>
</evidence>